<accession>A1BIL2</accession>
<dbReference type="STRING" id="290317.Cpha266_2244"/>
<sequence length="869" mass="101690">MKNMTSIENKRFEIREPIRSFLLTVKKYFSYDACALYLISLPDSMHKNEKEEEFKKRFIDGIIIFEYSEKNGENISANKKGRIKFTGIKGRDDKRNSSRKYRFIVEGKEIVVEKDNVIMFTDETRDDKITKELVEITFAEEKGEKQSPTTIYKAIVCDANDTPYKVLKFIGVEDSYGDKKEKKQHWSYDYETRPNKYIVFDKIDEIVGKEVLYIKGEGITAMVARRNFCVRMVENQIYDKNSDGSKNENSIGAKVRGKNDDTERGIHIKCKELIAIPIYDDISNEIKGVVRLDNYIDLKEGRNKVYDDIRELMSRVPDTIEIKGKEDLLRVINELCLQVIGVSLGITDIGSYDQLFQGKKMIDAVINIGNKVNLEIKGNKKIYDLTKHLFFVFQRHTYIGYEEIMIRTMLYIKDVFKSVDMEKYYDLTEKKLIDFMDHEKLMLYSTEKYRDHFMHQFHVFVMGYIFINAIGIDEIKKRINKRLQNVEEYQEIEIDDEGVLRIWVLIALFHDIAYIFQQYDKTMQKFISDNLLVDIPVHIDWGSILSSKKNKASYIDTITELTRFFVSQDENKLTNKTELLKNYIQAIEDNQDHGVLSAILLINLYMKTIEGNYIGDHGSTSKRIVEIYLAALAISMHNSCTYKTLKEDTNIGYICFESFPLEFLLMYCDTAQEWGRKKEVDKVFYDAPVLESITVDIPNGKEINKEPGIISNNEHDKGKNKITQIICKLKYEGLNHPNEEKLNSFFLEKLSKFRSNKISFGVQYAYKTSIKRKTKFYFSCTDDNDRFNQIKIDSAKYLSDYTIRIKFSDGIERVVDFKPFLSKSLNPLIKKYLDESKFSNFSLTDGNLNWNDHNFIFQITDLYKGEIDA</sequence>
<dbReference type="Proteomes" id="UP000008701">
    <property type="component" value="Chromosome"/>
</dbReference>
<organism evidence="1 2">
    <name type="scientific">Chlorobium phaeobacteroides (strain DSM 266 / SMG 266 / 2430)</name>
    <dbReference type="NCBI Taxonomy" id="290317"/>
    <lineage>
        <taxon>Bacteria</taxon>
        <taxon>Pseudomonadati</taxon>
        <taxon>Chlorobiota</taxon>
        <taxon>Chlorobiia</taxon>
        <taxon>Chlorobiales</taxon>
        <taxon>Chlorobiaceae</taxon>
        <taxon>Chlorobium/Pelodictyon group</taxon>
        <taxon>Chlorobium</taxon>
    </lineage>
</organism>
<dbReference type="SUPFAM" id="SSF143880">
    <property type="entry name" value="NE0471 N-terminal domain-like"/>
    <property type="match status" value="1"/>
</dbReference>
<protein>
    <submittedName>
        <fullName evidence="1">Uncharacterized protein</fullName>
    </submittedName>
</protein>
<dbReference type="Pfam" id="PF10387">
    <property type="entry name" value="DUF2442"/>
    <property type="match status" value="1"/>
</dbReference>
<dbReference type="InterPro" id="IPR018841">
    <property type="entry name" value="DUF2442"/>
</dbReference>
<dbReference type="eggNOG" id="ENOG5033C96">
    <property type="taxonomic scope" value="Bacteria"/>
</dbReference>
<dbReference type="KEGG" id="cph:Cpha266_2244"/>
<evidence type="ECO:0000313" key="2">
    <source>
        <dbReference type="Proteomes" id="UP000008701"/>
    </source>
</evidence>
<dbReference type="RefSeq" id="WP_011746032.1">
    <property type="nucleotide sequence ID" value="NC_008639.1"/>
</dbReference>
<dbReference type="InterPro" id="IPR036782">
    <property type="entry name" value="NE0471-like_N"/>
</dbReference>
<keyword evidence="2" id="KW-1185">Reference proteome</keyword>
<dbReference type="EMBL" id="CP000492">
    <property type="protein sequence ID" value="ABL66239.1"/>
    <property type="molecule type" value="Genomic_DNA"/>
</dbReference>
<name>A1BIL2_CHLPD</name>
<evidence type="ECO:0000313" key="1">
    <source>
        <dbReference type="EMBL" id="ABL66239.1"/>
    </source>
</evidence>
<dbReference type="Gene3D" id="3.30.2020.10">
    <property type="entry name" value="NE0471-like N-terminal domain"/>
    <property type="match status" value="1"/>
</dbReference>
<dbReference type="HOGENOM" id="CLU_330022_0_0_10"/>
<dbReference type="AlphaFoldDB" id="A1BIL2"/>
<reference evidence="1 2" key="1">
    <citation type="submission" date="2006-12" db="EMBL/GenBank/DDBJ databases">
        <title>Complete sequence of Chlorobium phaeobacteroides DSM 266.</title>
        <authorList>
            <consortium name="US DOE Joint Genome Institute"/>
            <person name="Copeland A."/>
            <person name="Lucas S."/>
            <person name="Lapidus A."/>
            <person name="Barry K."/>
            <person name="Detter J.C."/>
            <person name="Glavina del Rio T."/>
            <person name="Hammon N."/>
            <person name="Israni S."/>
            <person name="Pitluck S."/>
            <person name="Goltsman E."/>
            <person name="Schmutz J."/>
            <person name="Larimer F."/>
            <person name="Land M."/>
            <person name="Hauser L."/>
            <person name="Mikhailova N."/>
            <person name="Li T."/>
            <person name="Overmann J."/>
            <person name="Bryant D.A."/>
            <person name="Richardson P."/>
        </authorList>
    </citation>
    <scope>NUCLEOTIDE SEQUENCE [LARGE SCALE GENOMIC DNA]</scope>
    <source>
        <strain evidence="1 2">DSM 266</strain>
    </source>
</reference>
<gene>
    <name evidence="1" type="ordered locus">Cpha266_2244</name>
</gene>
<proteinExistence type="predicted"/>